<feature type="signal peptide" evidence="4">
    <location>
        <begin position="1"/>
        <end position="17"/>
    </location>
</feature>
<feature type="domain" description="CBM10" evidence="6">
    <location>
        <begin position="19"/>
        <end position="52"/>
    </location>
</feature>
<keyword evidence="1 4" id="KW-0732">Signal</keyword>
<dbReference type="PANTHER" id="PTHR34876:SF4">
    <property type="entry name" value="1,4-BETA-D-GLUCAN CELLOBIOHYDROLASE C-RELATED"/>
    <property type="match status" value="1"/>
</dbReference>
<dbReference type="Gene3D" id="3.90.1220.10">
    <property type="entry name" value="Cellulose docking domain, dockering"/>
    <property type="match status" value="2"/>
</dbReference>
<gene>
    <name evidence="7" type="ORF">BCR36DRAFT_318179</name>
</gene>
<dbReference type="GO" id="GO:0004553">
    <property type="term" value="F:hydrolase activity, hydrolyzing O-glycosyl compounds"/>
    <property type="evidence" value="ECO:0007669"/>
    <property type="project" value="InterPro"/>
</dbReference>
<feature type="compositionally biased region" description="Low complexity" evidence="5">
    <location>
        <begin position="512"/>
        <end position="534"/>
    </location>
</feature>
<evidence type="ECO:0000313" key="7">
    <source>
        <dbReference type="EMBL" id="ORX58594.1"/>
    </source>
</evidence>
<accession>A0A1Y1VKI6</accession>
<evidence type="ECO:0000256" key="2">
    <source>
        <dbReference type="ARBA" id="ARBA00022737"/>
    </source>
</evidence>
<dbReference type="GO" id="GO:0030245">
    <property type="term" value="P:cellulose catabolic process"/>
    <property type="evidence" value="ECO:0007669"/>
    <property type="project" value="UniProtKB-KW"/>
</dbReference>
<dbReference type="EC" id="3.2.1.-" evidence="4"/>
<keyword evidence="2" id="KW-0677">Repeat</keyword>
<dbReference type="InterPro" id="IPR016288">
    <property type="entry name" value="Beta_cellobiohydrolase"/>
</dbReference>
<protein>
    <recommendedName>
        <fullName evidence="4">Glucanase</fullName>
        <ecNumber evidence="4">3.2.1.-</ecNumber>
    </recommendedName>
</protein>
<dbReference type="OrthoDB" id="2115069at2759"/>
<keyword evidence="4" id="KW-0326">Glycosidase</keyword>
<feature type="non-terminal residue" evidence="7">
    <location>
        <position position="614"/>
    </location>
</feature>
<dbReference type="SUPFAM" id="SSF64571">
    <property type="entry name" value="Cellulose docking domain, dockering"/>
    <property type="match status" value="2"/>
</dbReference>
<dbReference type="InterPro" id="IPR036434">
    <property type="entry name" value="Beta_cellobiohydrolase_sf"/>
</dbReference>
<evidence type="ECO:0000256" key="3">
    <source>
        <dbReference type="ARBA" id="ARBA00022801"/>
    </source>
</evidence>
<dbReference type="PROSITE" id="PS51763">
    <property type="entry name" value="CBM10"/>
    <property type="match status" value="2"/>
</dbReference>
<keyword evidence="4" id="KW-0624">Polysaccharide degradation</keyword>
<dbReference type="SUPFAM" id="SSF51989">
    <property type="entry name" value="Glycosyl hydrolases family 6, cellulases"/>
    <property type="match status" value="2"/>
</dbReference>
<dbReference type="InterPro" id="IPR002883">
    <property type="entry name" value="CBM10/Dockerin_dom"/>
</dbReference>
<reference evidence="7 8" key="1">
    <citation type="submission" date="2016-08" db="EMBL/GenBank/DDBJ databases">
        <title>Genomes of anaerobic fungi encode conserved fungal cellulosomes for biomass hydrolysis.</title>
        <authorList>
            <consortium name="DOE Joint Genome Institute"/>
            <person name="Haitjema C.H."/>
            <person name="Gilmore S.P."/>
            <person name="Henske J.K."/>
            <person name="Solomon K.V."/>
            <person name="De Groot R."/>
            <person name="Kuo A."/>
            <person name="Mondo S.J."/>
            <person name="Salamov A.A."/>
            <person name="Labutti K."/>
            <person name="Zhao Z."/>
            <person name="Chiniquy J."/>
            <person name="Barry K."/>
            <person name="Brewer H.M."/>
            <person name="Purvine S.O."/>
            <person name="Wright A.T."/>
            <person name="Boxma B."/>
            <person name="Van Alen T."/>
            <person name="Hackstein J.H."/>
            <person name="Baker S.E."/>
            <person name="Grigoriev I.V."/>
            <person name="O'Malley M.A."/>
        </authorList>
    </citation>
    <scope>NUCLEOTIDE SEQUENCE [LARGE SCALE GENOMIC DNA]</scope>
    <source>
        <strain evidence="8">finn</strain>
    </source>
</reference>
<feature type="region of interest" description="Disordered" evidence="5">
    <location>
        <begin position="440"/>
        <end position="467"/>
    </location>
</feature>
<dbReference type="PRINTS" id="PR00733">
    <property type="entry name" value="GLHYDRLASE6"/>
</dbReference>
<keyword evidence="3 4" id="KW-0378">Hydrolase</keyword>
<name>A0A1Y1VKI6_9FUNG</name>
<dbReference type="AlphaFoldDB" id="A0A1Y1VKI6"/>
<dbReference type="Pfam" id="PF01341">
    <property type="entry name" value="Glyco_hydro_6"/>
    <property type="match status" value="1"/>
</dbReference>
<sequence>MKYLNILSLFAAGSAFASSCHPNYECCNNCQVIETDDEGRWGSLNGEWCFIDESKCGDLLNNCKFEQYGYKCCSHCDVYLTDEMGQWGVENNYWCGIPESCNVSGPTNNAPTENFFDNELYISPRYVEEIESSMPDMSDELKAKAKNVMNVSSAVWLAWEGAPDEVEGHLKAAGSKTITFILYMIPTRDCNSLASAGGASDLKKYQGIVDKIANTISKYPDVKVAMVIEPDTLGNLITGSTEACKNVHTLHKNALSYAANVFGNMSNVSAYLDAAHGKWLGWAADKTAAVIKEILDNAPNANIRGFSTNVSNYQSIEKEYAYHEALNAELEKLGITGKKFIVDTGRSGVDVTEEFDVNQTWCNFVYAGLGEPSRGSPDLEKMPLLDAYMWLKPPGEADGSDVGSRADPVCGREDSFPGSPDAGSWFSEYFISMLEKSPFYGETSTTPSEPTETVTPSEPTGTSSAPTVNFFDNELYISPRYVEDSFPGSPDAGSWFSEYFISMLEKSPFYGETSTTPSEPTETVTPSEPTGTSSAPTVNFFDNELYVNPRYAQEIKSSMQDMSKKLQAKANNVMNVSSAVWLAWEGAPNEVEGHLKAAGSKTITFILYMIPTRD</sequence>
<dbReference type="EMBL" id="MCFH01000004">
    <property type="protein sequence ID" value="ORX58594.1"/>
    <property type="molecule type" value="Genomic_DNA"/>
</dbReference>
<evidence type="ECO:0000256" key="5">
    <source>
        <dbReference type="SAM" id="MobiDB-lite"/>
    </source>
</evidence>
<dbReference type="PANTHER" id="PTHR34876">
    <property type="match status" value="1"/>
</dbReference>
<reference evidence="7 8" key="2">
    <citation type="submission" date="2016-08" db="EMBL/GenBank/DDBJ databases">
        <title>Pervasive Adenine N6-methylation of Active Genes in Fungi.</title>
        <authorList>
            <consortium name="DOE Joint Genome Institute"/>
            <person name="Mondo S.J."/>
            <person name="Dannebaum R.O."/>
            <person name="Kuo R.C."/>
            <person name="Labutti K."/>
            <person name="Haridas S."/>
            <person name="Kuo A."/>
            <person name="Salamov A."/>
            <person name="Ahrendt S.R."/>
            <person name="Lipzen A."/>
            <person name="Sullivan W."/>
            <person name="Andreopoulos W.B."/>
            <person name="Clum A."/>
            <person name="Lindquist E."/>
            <person name="Daum C."/>
            <person name="Ramamoorthy G.K."/>
            <person name="Gryganskyi A."/>
            <person name="Culley D."/>
            <person name="Magnuson J.K."/>
            <person name="James T.Y."/>
            <person name="O'Malley M.A."/>
            <person name="Stajich J.E."/>
            <person name="Spatafora J.W."/>
            <person name="Visel A."/>
            <person name="Grigoriev I.V."/>
        </authorList>
    </citation>
    <scope>NUCLEOTIDE SEQUENCE [LARGE SCALE GENOMIC DNA]</scope>
    <source>
        <strain evidence="8">finn</strain>
    </source>
</reference>
<dbReference type="Pfam" id="PF02013">
    <property type="entry name" value="CBM_10"/>
    <property type="match status" value="2"/>
</dbReference>
<proteinExistence type="inferred from homology"/>
<evidence type="ECO:0000256" key="4">
    <source>
        <dbReference type="RuleBase" id="RU361186"/>
    </source>
</evidence>
<feature type="region of interest" description="Disordered" evidence="5">
    <location>
        <begin position="510"/>
        <end position="537"/>
    </location>
</feature>
<keyword evidence="4" id="KW-0119">Carbohydrate metabolism</keyword>
<evidence type="ECO:0000259" key="6">
    <source>
        <dbReference type="PROSITE" id="PS51763"/>
    </source>
</evidence>
<dbReference type="Gene3D" id="3.20.20.40">
    <property type="entry name" value="1, 4-beta cellobiohydrolase"/>
    <property type="match status" value="2"/>
</dbReference>
<comment type="similarity">
    <text evidence="4">Belongs to the glycosyl hydrolase family 6.</text>
</comment>
<dbReference type="PROSITE" id="PS51257">
    <property type="entry name" value="PROKAR_LIPOPROTEIN"/>
    <property type="match status" value="1"/>
</dbReference>
<feature type="domain" description="CBM10" evidence="6">
    <location>
        <begin position="62"/>
        <end position="98"/>
    </location>
</feature>
<comment type="caution">
    <text evidence="7">The sequence shown here is derived from an EMBL/GenBank/DDBJ whole genome shotgun (WGS) entry which is preliminary data.</text>
</comment>
<feature type="compositionally biased region" description="Low complexity" evidence="5">
    <location>
        <begin position="442"/>
        <end position="464"/>
    </location>
</feature>
<dbReference type="InterPro" id="IPR009034">
    <property type="entry name" value="Dockerin_dom_fun_sf"/>
</dbReference>
<organism evidence="7 8">
    <name type="scientific">Piromyces finnis</name>
    <dbReference type="NCBI Taxonomy" id="1754191"/>
    <lineage>
        <taxon>Eukaryota</taxon>
        <taxon>Fungi</taxon>
        <taxon>Fungi incertae sedis</taxon>
        <taxon>Chytridiomycota</taxon>
        <taxon>Chytridiomycota incertae sedis</taxon>
        <taxon>Neocallimastigomycetes</taxon>
        <taxon>Neocallimastigales</taxon>
        <taxon>Neocallimastigaceae</taxon>
        <taxon>Piromyces</taxon>
    </lineage>
</organism>
<dbReference type="STRING" id="1754191.A0A1Y1VKI6"/>
<evidence type="ECO:0000313" key="8">
    <source>
        <dbReference type="Proteomes" id="UP000193719"/>
    </source>
</evidence>
<keyword evidence="8" id="KW-1185">Reference proteome</keyword>
<keyword evidence="4" id="KW-0136">Cellulose degradation</keyword>
<feature type="chain" id="PRO_5011816036" description="Glucanase" evidence="4">
    <location>
        <begin position="18"/>
        <end position="614"/>
    </location>
</feature>
<dbReference type="Proteomes" id="UP000193719">
    <property type="component" value="Unassembled WGS sequence"/>
</dbReference>
<evidence type="ECO:0000256" key="1">
    <source>
        <dbReference type="ARBA" id="ARBA00022729"/>
    </source>
</evidence>